<evidence type="ECO:0000313" key="2">
    <source>
        <dbReference type="Proteomes" id="UP001162972"/>
    </source>
</evidence>
<proteinExistence type="predicted"/>
<accession>A0AAD6KHG7</accession>
<name>A0AAD6KHG7_9ROSI</name>
<reference evidence="1 2" key="1">
    <citation type="journal article" date="2023" name="Int. J. Mol. Sci.">
        <title>De Novo Assembly and Annotation of 11 Diverse Shrub Willow (Salix) Genomes Reveals Novel Gene Organization in Sex-Linked Regions.</title>
        <authorList>
            <person name="Hyden B."/>
            <person name="Feng K."/>
            <person name="Yates T.B."/>
            <person name="Jawdy S."/>
            <person name="Cereghino C."/>
            <person name="Smart L.B."/>
            <person name="Muchero W."/>
        </authorList>
    </citation>
    <scope>NUCLEOTIDE SEQUENCE [LARGE SCALE GENOMIC DNA]</scope>
    <source>
        <tissue evidence="1">Shoot tip</tissue>
    </source>
</reference>
<comment type="caution">
    <text evidence="1">The sequence shown here is derived from an EMBL/GenBank/DDBJ whole genome shotgun (WGS) entry which is preliminary data.</text>
</comment>
<dbReference type="AlphaFoldDB" id="A0AAD6KHG7"/>
<dbReference type="EMBL" id="JAPFFJ010000006">
    <property type="protein sequence ID" value="KAJ6423303.1"/>
    <property type="molecule type" value="Genomic_DNA"/>
</dbReference>
<gene>
    <name evidence="1" type="ORF">OIU84_024277</name>
</gene>
<organism evidence="1 2">
    <name type="scientific">Salix udensis</name>
    <dbReference type="NCBI Taxonomy" id="889485"/>
    <lineage>
        <taxon>Eukaryota</taxon>
        <taxon>Viridiplantae</taxon>
        <taxon>Streptophyta</taxon>
        <taxon>Embryophyta</taxon>
        <taxon>Tracheophyta</taxon>
        <taxon>Spermatophyta</taxon>
        <taxon>Magnoliopsida</taxon>
        <taxon>eudicotyledons</taxon>
        <taxon>Gunneridae</taxon>
        <taxon>Pentapetalae</taxon>
        <taxon>rosids</taxon>
        <taxon>fabids</taxon>
        <taxon>Malpighiales</taxon>
        <taxon>Salicaceae</taxon>
        <taxon>Saliceae</taxon>
        <taxon>Salix</taxon>
    </lineage>
</organism>
<protein>
    <submittedName>
        <fullName evidence="1">Uncharacterized protein</fullName>
    </submittedName>
</protein>
<dbReference type="Proteomes" id="UP001162972">
    <property type="component" value="Chromosome 16"/>
</dbReference>
<sequence length="141" mass="14691">MGLFSPPSFGPGCAGGLSLLGGFRLSGVLSAAQGFDLLGFGLQAVGLGFFFGKALLLFSDGPQATGFGLVRWWIERWASCRRLWASGCWFGSCPSAWRSSLSAGRRAAAFGVCSLAGLRGGSPLRGGGLVFFCKAFLRLGQ</sequence>
<keyword evidence="2" id="KW-1185">Reference proteome</keyword>
<evidence type="ECO:0000313" key="1">
    <source>
        <dbReference type="EMBL" id="KAJ6423303.1"/>
    </source>
</evidence>